<evidence type="ECO:0000259" key="4">
    <source>
        <dbReference type="Pfam" id="PF20009"/>
    </source>
</evidence>
<dbReference type="GO" id="GO:0008237">
    <property type="term" value="F:metallopeptidase activity"/>
    <property type="evidence" value="ECO:0007669"/>
    <property type="project" value="InterPro"/>
</dbReference>
<dbReference type="InterPro" id="IPR008754">
    <property type="entry name" value="Peptidase_M43"/>
</dbReference>
<dbReference type="Proteomes" id="UP000092651">
    <property type="component" value="Unassembled WGS sequence"/>
</dbReference>
<dbReference type="EMBL" id="MAYH01000034">
    <property type="protein sequence ID" value="OCA70979.1"/>
    <property type="molecule type" value="Genomic_DNA"/>
</dbReference>
<dbReference type="Pfam" id="PF18962">
    <property type="entry name" value="Por_Secre_tail"/>
    <property type="match status" value="1"/>
</dbReference>
<feature type="domain" description="GEVED" evidence="4">
    <location>
        <begin position="442"/>
        <end position="524"/>
    </location>
</feature>
<evidence type="ECO:0000313" key="5">
    <source>
        <dbReference type="EMBL" id="OCA70979.1"/>
    </source>
</evidence>
<dbReference type="InterPro" id="IPR026444">
    <property type="entry name" value="Secre_tail"/>
</dbReference>
<evidence type="ECO:0000259" key="2">
    <source>
        <dbReference type="Pfam" id="PF05572"/>
    </source>
</evidence>
<dbReference type="AlphaFoldDB" id="A0A1B8ZH75"/>
<dbReference type="InterPro" id="IPR024079">
    <property type="entry name" value="MetalloPept_cat_dom_sf"/>
</dbReference>
<evidence type="ECO:0000256" key="1">
    <source>
        <dbReference type="ARBA" id="ARBA00022729"/>
    </source>
</evidence>
<dbReference type="OrthoDB" id="6385856at2"/>
<dbReference type="Pfam" id="PF20009">
    <property type="entry name" value="GEVED"/>
    <property type="match status" value="1"/>
</dbReference>
<name>A0A1B8ZH75_9FLAO</name>
<dbReference type="RefSeq" id="WP_065395374.1">
    <property type="nucleotide sequence ID" value="NZ_JBOFOB010000684.1"/>
</dbReference>
<keyword evidence="6" id="KW-1185">Reference proteome</keyword>
<gene>
    <name evidence="5" type="ORF">BBI01_13725</name>
</gene>
<keyword evidence="1" id="KW-0732">Signal</keyword>
<proteinExistence type="predicted"/>
<dbReference type="SUPFAM" id="SSF55486">
    <property type="entry name" value="Metalloproteases ('zincins'), catalytic domain"/>
    <property type="match status" value="1"/>
</dbReference>
<evidence type="ECO:0008006" key="7">
    <source>
        <dbReference type="Google" id="ProtNLM"/>
    </source>
</evidence>
<protein>
    <recommendedName>
        <fullName evidence="7">Secretion protein</fullName>
    </recommendedName>
</protein>
<dbReference type="InterPro" id="IPR045474">
    <property type="entry name" value="GEVED"/>
</dbReference>
<dbReference type="Gene3D" id="3.40.390.10">
    <property type="entry name" value="Collagenase (Catalytic Domain)"/>
    <property type="match status" value="1"/>
</dbReference>
<dbReference type="NCBIfam" id="TIGR04183">
    <property type="entry name" value="Por_Secre_tail"/>
    <property type="match status" value="1"/>
</dbReference>
<evidence type="ECO:0000313" key="6">
    <source>
        <dbReference type="Proteomes" id="UP000092651"/>
    </source>
</evidence>
<organism evidence="5 6">
    <name type="scientific">Chryseobacterium artocarpi</name>
    <dbReference type="NCBI Taxonomy" id="1414727"/>
    <lineage>
        <taxon>Bacteria</taxon>
        <taxon>Pseudomonadati</taxon>
        <taxon>Bacteroidota</taxon>
        <taxon>Flavobacteriia</taxon>
        <taxon>Flavobacteriales</taxon>
        <taxon>Weeksellaceae</taxon>
        <taxon>Chryseobacterium group</taxon>
        <taxon>Chryseobacterium</taxon>
    </lineage>
</organism>
<reference evidence="5 6" key="1">
    <citation type="submission" date="2016-07" db="EMBL/GenBank/DDBJ databases">
        <authorList>
            <person name="Jeong J.-J."/>
            <person name="Kim D.W."/>
            <person name="Sang M.K."/>
            <person name="Choi I.-G."/>
            <person name="Kim K.D."/>
        </authorList>
    </citation>
    <scope>NUCLEOTIDE SEQUENCE [LARGE SCALE GENOMIC DNA]</scope>
    <source>
        <strain evidence="5 6">UTM-3</strain>
    </source>
</reference>
<evidence type="ECO:0000259" key="3">
    <source>
        <dbReference type="Pfam" id="PF18962"/>
    </source>
</evidence>
<feature type="domain" description="Peptidase M43 pregnancy-associated plasma-A" evidence="2">
    <location>
        <begin position="178"/>
        <end position="335"/>
    </location>
</feature>
<feature type="domain" description="Secretion system C-terminal sorting" evidence="3">
    <location>
        <begin position="543"/>
        <end position="617"/>
    </location>
</feature>
<accession>A0A1B8ZH75</accession>
<sequence>MKKTFLYGAMLFSLSFAAQQQQRVCGFEKLLKENDQKFPGARLAMEKIVRKMRVDRNNPSSVFHKNVNGVYEIPVVVHVIEGGGSSFNRTDAQIQNWIENANKMYAGTYPWPVGGIPGDFGASAVFPIKLVLAKRTPNCTETTGIVRYNGSTIPGYSTGGVAQETNIGASMDAIKTLAPHWSEESYFNIYLISMFDGDTSPNSGLMGFAAFPNFANSNYESFMKAGVVTNLHDTTFAHEFGHAMGLYHTFGEADYSLPSTDPDYCPETTGNCEEDDDMVCDTERAGAAFYGAPPTNATINPCTQTNYQGVQYNMMNYSNSIAQKFTPGQGDRIDTFFMLLKSSLTTSKGATALPVTTLPTTPVAATCLPSGRTNSAAGGTLVGPTSVKLGSINNSTAGAWGGNPEFYMDYTTKNCIMNAHTELTVNQPQNVQVGFLGNPQSVRVWIDYNNNGTFETSELVASGNQVAVDPVSEIGNFSATFTPPATAVLNTPLRMRVLSDFTNPASITACGQLNYGQVEDYSVTLRTSLSTNEVKANNDDLVVYPNPVATGDKIFIKAKNGKNLKVSISDMAGRLVASPAVAEEGNGIYKVNQQLEKGVYMIQISNGKDSKTSKLIIK</sequence>
<comment type="caution">
    <text evidence="5">The sequence shown here is derived from an EMBL/GenBank/DDBJ whole genome shotgun (WGS) entry which is preliminary data.</text>
</comment>
<dbReference type="Pfam" id="PF05572">
    <property type="entry name" value="Peptidase_M43"/>
    <property type="match status" value="1"/>
</dbReference>